<evidence type="ECO:0000313" key="2">
    <source>
        <dbReference type="EMBL" id="GFM32169.1"/>
    </source>
</evidence>
<feature type="domain" description="Transglycosylase SLT" evidence="1">
    <location>
        <begin position="25"/>
        <end position="267"/>
    </location>
</feature>
<evidence type="ECO:0000313" key="3">
    <source>
        <dbReference type="Proteomes" id="UP000503840"/>
    </source>
</evidence>
<dbReference type="Gene3D" id="1.10.8.350">
    <property type="entry name" value="Bacterial muramidase"/>
    <property type="match status" value="1"/>
</dbReference>
<dbReference type="PANTHER" id="PTHR30163">
    <property type="entry name" value="MEMBRANE-BOUND LYTIC MUREIN TRANSGLYCOSYLASE B"/>
    <property type="match status" value="1"/>
</dbReference>
<reference evidence="2 3" key="1">
    <citation type="submission" date="2020-05" db="EMBL/GenBank/DDBJ databases">
        <title>Draft genome sequence of Desulfovibrio sp. strain HN2T.</title>
        <authorList>
            <person name="Ueno A."/>
            <person name="Tamazawa S."/>
            <person name="Tamamura S."/>
            <person name="Murakami T."/>
            <person name="Kiyama T."/>
            <person name="Inomata H."/>
            <person name="Amano Y."/>
            <person name="Miyakawa K."/>
            <person name="Tamaki H."/>
            <person name="Naganuma T."/>
            <person name="Kaneko K."/>
        </authorList>
    </citation>
    <scope>NUCLEOTIDE SEQUENCE [LARGE SCALE GENOMIC DNA]</scope>
    <source>
        <strain evidence="2 3">HN2</strain>
    </source>
</reference>
<dbReference type="SUPFAM" id="SSF53955">
    <property type="entry name" value="Lysozyme-like"/>
    <property type="match status" value="1"/>
</dbReference>
<accession>A0A7J0BEP0</accession>
<dbReference type="AlphaFoldDB" id="A0A7J0BEP0"/>
<sequence length="297" mass="33113">MQTISVEPLNSTEPMEPALVRYDEGWNHLVEKLVADGFDRTYVESLFGRVENPYSAGPMGHKMRALFTTKFAPRKQEPKKTKKAPAPAIYSGVLVPENMRRARTFLETHSESLRAMEKRFGVPKEIAVGLMLVETRLGNYLGKEQAFRNLACLAASDTLESVRPHLSGLQITSDRAKWLSKRIGDKSTWAYDELKALITYSSQSGLDPVTMPGSIYGAVGICQFMPSNILRFGVDGDGDGTVNLFHASDAMHSLANYLKYHGWKPGLSREKQNRVLRHYNNSATYANTILAVADALR</sequence>
<comment type="caution">
    <text evidence="2">The sequence shown here is derived from an EMBL/GenBank/DDBJ whole genome shotgun (WGS) entry which is preliminary data.</text>
</comment>
<dbReference type="Proteomes" id="UP000503840">
    <property type="component" value="Unassembled WGS sequence"/>
</dbReference>
<protein>
    <submittedName>
        <fullName evidence="2">Transglycosylase</fullName>
    </submittedName>
</protein>
<proteinExistence type="predicted"/>
<dbReference type="GO" id="GO:0008933">
    <property type="term" value="F:peptidoglycan lytic transglycosylase activity"/>
    <property type="evidence" value="ECO:0007669"/>
    <property type="project" value="TreeGrafter"/>
</dbReference>
<gene>
    <name evidence="2" type="ORF">DSM101010T_05340</name>
</gene>
<dbReference type="GO" id="GO:0009253">
    <property type="term" value="P:peptidoglycan catabolic process"/>
    <property type="evidence" value="ECO:0007669"/>
    <property type="project" value="TreeGrafter"/>
</dbReference>
<dbReference type="InterPro" id="IPR043426">
    <property type="entry name" value="MltB-like"/>
</dbReference>
<dbReference type="EMBL" id="BLVO01000004">
    <property type="protein sequence ID" value="GFM32169.1"/>
    <property type="molecule type" value="Genomic_DNA"/>
</dbReference>
<dbReference type="PANTHER" id="PTHR30163:SF8">
    <property type="entry name" value="LYTIC MUREIN TRANSGLYCOSYLASE"/>
    <property type="match status" value="1"/>
</dbReference>
<dbReference type="CDD" id="cd13399">
    <property type="entry name" value="Slt35-like"/>
    <property type="match status" value="1"/>
</dbReference>
<dbReference type="InterPro" id="IPR031304">
    <property type="entry name" value="SLT_2"/>
</dbReference>
<keyword evidence="3" id="KW-1185">Reference proteome</keyword>
<name>A0A7J0BEP0_9BACT</name>
<dbReference type="Pfam" id="PF13406">
    <property type="entry name" value="SLT_2"/>
    <property type="match status" value="1"/>
</dbReference>
<dbReference type="InterPro" id="IPR023346">
    <property type="entry name" value="Lysozyme-like_dom_sf"/>
</dbReference>
<organism evidence="2 3">
    <name type="scientific">Desulfovibrio subterraneus</name>
    <dbReference type="NCBI Taxonomy" id="2718620"/>
    <lineage>
        <taxon>Bacteria</taxon>
        <taxon>Pseudomonadati</taxon>
        <taxon>Thermodesulfobacteriota</taxon>
        <taxon>Desulfovibrionia</taxon>
        <taxon>Desulfovibrionales</taxon>
        <taxon>Desulfovibrionaceae</taxon>
        <taxon>Desulfovibrio</taxon>
    </lineage>
</organism>
<evidence type="ECO:0000259" key="1">
    <source>
        <dbReference type="Pfam" id="PF13406"/>
    </source>
</evidence>